<comment type="caution">
    <text evidence="2">The sequence shown here is derived from an EMBL/GenBank/DDBJ whole genome shotgun (WGS) entry which is preliminary data.</text>
</comment>
<dbReference type="Proteomes" id="UP000887116">
    <property type="component" value="Unassembled WGS sequence"/>
</dbReference>
<keyword evidence="3" id="KW-1185">Reference proteome</keyword>
<accession>A0A8X6FVD1</accession>
<organism evidence="2 3">
    <name type="scientific">Trichonephila clavata</name>
    <name type="common">Joro spider</name>
    <name type="synonym">Nephila clavata</name>
    <dbReference type="NCBI Taxonomy" id="2740835"/>
    <lineage>
        <taxon>Eukaryota</taxon>
        <taxon>Metazoa</taxon>
        <taxon>Ecdysozoa</taxon>
        <taxon>Arthropoda</taxon>
        <taxon>Chelicerata</taxon>
        <taxon>Arachnida</taxon>
        <taxon>Araneae</taxon>
        <taxon>Araneomorphae</taxon>
        <taxon>Entelegynae</taxon>
        <taxon>Araneoidea</taxon>
        <taxon>Nephilidae</taxon>
        <taxon>Trichonephila</taxon>
    </lineage>
</organism>
<proteinExistence type="predicted"/>
<dbReference type="AlphaFoldDB" id="A0A8X6FVD1"/>
<sequence>MTWQIWPQQSQRGILERGNNQVFPKNISRKLLSLVWYRDLVQTWLDMLMMDDEGFLARAHAPTHKTQRKEKEGSIPTQILK</sequence>
<reference evidence="2" key="1">
    <citation type="submission" date="2020-07" db="EMBL/GenBank/DDBJ databases">
        <title>Multicomponent nature underlies the extraordinary mechanical properties of spider dragline silk.</title>
        <authorList>
            <person name="Kono N."/>
            <person name="Nakamura H."/>
            <person name="Mori M."/>
            <person name="Yoshida Y."/>
            <person name="Ohtoshi R."/>
            <person name="Malay A.D."/>
            <person name="Moran D.A.P."/>
            <person name="Tomita M."/>
            <person name="Numata K."/>
            <person name="Arakawa K."/>
        </authorList>
    </citation>
    <scope>NUCLEOTIDE SEQUENCE</scope>
</reference>
<evidence type="ECO:0000313" key="3">
    <source>
        <dbReference type="Proteomes" id="UP000887116"/>
    </source>
</evidence>
<protein>
    <submittedName>
        <fullName evidence="2">Uncharacterized protein</fullName>
    </submittedName>
</protein>
<evidence type="ECO:0000313" key="2">
    <source>
        <dbReference type="EMBL" id="GFQ90310.1"/>
    </source>
</evidence>
<evidence type="ECO:0000256" key="1">
    <source>
        <dbReference type="SAM" id="MobiDB-lite"/>
    </source>
</evidence>
<dbReference type="EMBL" id="BMAO01013673">
    <property type="protein sequence ID" value="GFQ90310.1"/>
    <property type="molecule type" value="Genomic_DNA"/>
</dbReference>
<gene>
    <name evidence="2" type="ORF">TNCT_143361</name>
</gene>
<name>A0A8X6FVD1_TRICU</name>
<feature type="region of interest" description="Disordered" evidence="1">
    <location>
        <begin position="60"/>
        <end position="81"/>
    </location>
</feature>